<evidence type="ECO:0000256" key="3">
    <source>
        <dbReference type="ARBA" id="ARBA00022723"/>
    </source>
</evidence>
<dbReference type="AlphaFoldDB" id="A0A1S1NEQ8"/>
<dbReference type="InterPro" id="IPR036412">
    <property type="entry name" value="HAD-like_sf"/>
</dbReference>
<reference evidence="5 6" key="1">
    <citation type="submission" date="2016-10" db="EMBL/GenBank/DDBJ databases">
        <title>Pseudoalteromonas amylolytica sp. nov., isolated from the surface seawater.</title>
        <authorList>
            <person name="Wu Y.-H."/>
            <person name="Cheng H."/>
            <person name="Jin X.-B."/>
            <person name="Wang C.-S."/>
            <person name="Xu X.-W."/>
        </authorList>
    </citation>
    <scope>NUCLEOTIDE SEQUENCE [LARGE SCALE GENOMIC DNA]</scope>
    <source>
        <strain evidence="5 6">JCM 12483</strain>
    </source>
</reference>
<comment type="similarity">
    <text evidence="2">Belongs to the HAD-like hydrolase superfamily. CbbY/CbbZ/Gph/YieH family.</text>
</comment>
<dbReference type="InterPro" id="IPR041492">
    <property type="entry name" value="HAD_2"/>
</dbReference>
<organism evidence="5 6">
    <name type="scientific">Pseudoalteromonas byunsanensis</name>
    <dbReference type="NCBI Taxonomy" id="327939"/>
    <lineage>
        <taxon>Bacteria</taxon>
        <taxon>Pseudomonadati</taxon>
        <taxon>Pseudomonadota</taxon>
        <taxon>Gammaproteobacteria</taxon>
        <taxon>Alteromonadales</taxon>
        <taxon>Pseudoalteromonadaceae</taxon>
        <taxon>Pseudoalteromonas</taxon>
    </lineage>
</organism>
<dbReference type="InterPro" id="IPR051600">
    <property type="entry name" value="Beta-PGM-like"/>
</dbReference>
<protein>
    <recommendedName>
        <fullName evidence="7">HAD family hydrolase</fullName>
    </recommendedName>
</protein>
<evidence type="ECO:0000313" key="6">
    <source>
        <dbReference type="Proteomes" id="UP000180253"/>
    </source>
</evidence>
<comment type="cofactor">
    <cofactor evidence="1">
        <name>Mg(2+)</name>
        <dbReference type="ChEBI" id="CHEBI:18420"/>
    </cofactor>
</comment>
<sequence length="215" mass="24157">MAQFELVIFDCDGVLVDSEVLVSKVFKDMLYSLGLDLSLDEIMSSYVGITTQECLKKIEKNYPVKIPANFISVYREYCQEKINSELRNITGIEELIIELNSRKQLFCVASNSSMEKINLSLRKTNLLRYFNNRIYSACDLAKPKPLPDVFLHAASQFSISPSKCIVVEDTHIGVHAGVSANMFTVGYTGTMHKDKLITAGANVTIDKLPELLKYL</sequence>
<dbReference type="SUPFAM" id="SSF56784">
    <property type="entry name" value="HAD-like"/>
    <property type="match status" value="1"/>
</dbReference>
<dbReference type="STRING" id="327939.BIW53_00015"/>
<gene>
    <name evidence="5" type="ORF">BIW53_00015</name>
</gene>
<keyword evidence="6" id="KW-1185">Reference proteome</keyword>
<dbReference type="PANTHER" id="PTHR46193:SF10">
    <property type="entry name" value="6-PHOSPHOGLUCONATE PHOSPHATASE"/>
    <property type="match status" value="1"/>
</dbReference>
<dbReference type="InterPro" id="IPR023214">
    <property type="entry name" value="HAD_sf"/>
</dbReference>
<dbReference type="GO" id="GO:0046872">
    <property type="term" value="F:metal ion binding"/>
    <property type="evidence" value="ECO:0007669"/>
    <property type="project" value="UniProtKB-KW"/>
</dbReference>
<dbReference type="SFLD" id="SFLDG01135">
    <property type="entry name" value="C1.5.6:_HAD__Beta-PGM__Phospha"/>
    <property type="match status" value="1"/>
</dbReference>
<name>A0A1S1NEQ8_9GAMM</name>
<evidence type="ECO:0000256" key="2">
    <source>
        <dbReference type="ARBA" id="ARBA00006171"/>
    </source>
</evidence>
<dbReference type="RefSeq" id="WP_070989417.1">
    <property type="nucleotide sequence ID" value="NZ_CBCSHD010000002.1"/>
</dbReference>
<dbReference type="Pfam" id="PF13419">
    <property type="entry name" value="HAD_2"/>
    <property type="match status" value="1"/>
</dbReference>
<dbReference type="Proteomes" id="UP000180253">
    <property type="component" value="Unassembled WGS sequence"/>
</dbReference>
<dbReference type="SFLD" id="SFLDS00003">
    <property type="entry name" value="Haloacid_Dehalogenase"/>
    <property type="match status" value="1"/>
</dbReference>
<evidence type="ECO:0000256" key="1">
    <source>
        <dbReference type="ARBA" id="ARBA00001946"/>
    </source>
</evidence>
<dbReference type="InterPro" id="IPR023198">
    <property type="entry name" value="PGP-like_dom2"/>
</dbReference>
<dbReference type="GO" id="GO:0003824">
    <property type="term" value="F:catalytic activity"/>
    <property type="evidence" value="ECO:0007669"/>
    <property type="project" value="UniProtKB-ARBA"/>
</dbReference>
<dbReference type="NCBIfam" id="TIGR01509">
    <property type="entry name" value="HAD-SF-IA-v3"/>
    <property type="match status" value="1"/>
</dbReference>
<dbReference type="Gene3D" id="3.40.50.1000">
    <property type="entry name" value="HAD superfamily/HAD-like"/>
    <property type="match status" value="1"/>
</dbReference>
<keyword evidence="3" id="KW-0479">Metal-binding</keyword>
<evidence type="ECO:0008006" key="7">
    <source>
        <dbReference type="Google" id="ProtNLM"/>
    </source>
</evidence>
<dbReference type="EMBL" id="MNAN01000002">
    <property type="protein sequence ID" value="OHU98145.1"/>
    <property type="molecule type" value="Genomic_DNA"/>
</dbReference>
<comment type="caution">
    <text evidence="5">The sequence shown here is derived from an EMBL/GenBank/DDBJ whole genome shotgun (WGS) entry which is preliminary data.</text>
</comment>
<dbReference type="PANTHER" id="PTHR46193">
    <property type="entry name" value="6-PHOSPHOGLUCONATE PHOSPHATASE"/>
    <property type="match status" value="1"/>
</dbReference>
<dbReference type="Gene3D" id="1.10.150.240">
    <property type="entry name" value="Putative phosphatase, domain 2"/>
    <property type="match status" value="1"/>
</dbReference>
<evidence type="ECO:0000313" key="5">
    <source>
        <dbReference type="EMBL" id="OHU98145.1"/>
    </source>
</evidence>
<accession>A0A1S1NEQ8</accession>
<proteinExistence type="inferred from homology"/>
<dbReference type="InterPro" id="IPR006439">
    <property type="entry name" value="HAD-SF_hydro_IA"/>
</dbReference>
<keyword evidence="4" id="KW-0460">Magnesium</keyword>
<evidence type="ECO:0000256" key="4">
    <source>
        <dbReference type="ARBA" id="ARBA00022842"/>
    </source>
</evidence>
<dbReference type="SFLD" id="SFLDG01129">
    <property type="entry name" value="C1.5:_HAD__Beta-PGM__Phosphata"/>
    <property type="match status" value="1"/>
</dbReference>